<name>A0AAV2T3S6_CALDB</name>
<evidence type="ECO:0000256" key="3">
    <source>
        <dbReference type="RuleBase" id="RU367040"/>
    </source>
</evidence>
<comment type="subcellular location">
    <subcellularLocation>
        <location evidence="3">Cytoplasm</location>
        <location evidence="3">Cytoskeleton</location>
        <location evidence="3">Cilium axoneme</location>
    </subcellularLocation>
</comment>
<evidence type="ECO:0000256" key="1">
    <source>
        <dbReference type="ARBA" id="ARBA00007209"/>
    </source>
</evidence>
<sequence>MELMMRQFGDNRLGLSASADNLPSMMNSTVYSSNFKNPYATRLFDWNSEKNRLALTSRQRSVVAPWRPSTYNTSSRILSYGMGCSSPLNNLTGEMAKLRELEGIRVPAVYSAARNALYTRYTPADWSNRHTICISSSDEAQKRGEQARIEATRLGLESDDRIRRAREEVNKKLGQRISDIQFLKANLQEETDLLVDEMNRLVQSKRAAEKTLAETENPLHITQECLYRREKRMSTELVHDEPEGKLLTEIDVTKDCQDKLKQMVNTATAQLSICRAVQHEIEKDSSDKFQALELDNLAQQLNTSSAGLALHDGVEKVEQWMSVPEKWLSFTAANLKRSQTERAASRKLREDIERCLSSTTMRMRESWAMSSSALAQRAQEVAEARNQLQVQLVKVNQEMFDLEQNNDYVKRCITEKQGPLQLAQTRLDLRGRRPNVELCRDEPHTRIIAEVAELEETIGQLIHQLAANQTAYQNLLKIRGHLETDLSQKSNSLFIDREQCLGLRKTFPMTPAVIVPA</sequence>
<dbReference type="GO" id="GO:0005930">
    <property type="term" value="C:axoneme"/>
    <property type="evidence" value="ECO:0007669"/>
    <property type="project" value="UniProtKB-SubCell"/>
</dbReference>
<dbReference type="GO" id="GO:0060294">
    <property type="term" value="P:cilium movement involved in cell motility"/>
    <property type="evidence" value="ECO:0007669"/>
    <property type="project" value="UniProtKB-UniRule"/>
</dbReference>
<keyword evidence="2" id="KW-0963">Cytoplasm</keyword>
<evidence type="ECO:0000256" key="4">
    <source>
        <dbReference type="SAM" id="Coils"/>
    </source>
</evidence>
<dbReference type="GO" id="GO:0060271">
    <property type="term" value="P:cilium assembly"/>
    <property type="evidence" value="ECO:0007669"/>
    <property type="project" value="UniProtKB-UniRule"/>
</dbReference>
<evidence type="ECO:0000313" key="6">
    <source>
        <dbReference type="Proteomes" id="UP001497525"/>
    </source>
</evidence>
<feature type="coiled-coil region" evidence="4">
    <location>
        <begin position="378"/>
        <end position="405"/>
    </location>
</feature>
<keyword evidence="4" id="KW-0175">Coiled coil</keyword>
<dbReference type="PANTHER" id="PTHR19960">
    <property type="entry name" value="TEKTIN"/>
    <property type="match status" value="1"/>
</dbReference>
<protein>
    <recommendedName>
        <fullName evidence="3">Tektin</fullName>
    </recommendedName>
</protein>
<dbReference type="PANTHER" id="PTHR19960:SF11">
    <property type="entry name" value="TEKTIN"/>
    <property type="match status" value="1"/>
</dbReference>
<dbReference type="AlphaFoldDB" id="A0AAV2T3S6"/>
<accession>A0AAV2T3S6</accession>
<dbReference type="Pfam" id="PF03148">
    <property type="entry name" value="Tektin"/>
    <property type="match status" value="1"/>
</dbReference>
<reference evidence="5" key="1">
    <citation type="submission" date="2024-06" db="EMBL/GenBank/DDBJ databases">
        <authorList>
            <person name="Liu X."/>
            <person name="Lenzi L."/>
            <person name="Haldenby T S."/>
            <person name="Uol C."/>
        </authorList>
    </citation>
    <scope>NUCLEOTIDE SEQUENCE</scope>
</reference>
<dbReference type="EMBL" id="CAXLJL010000072">
    <property type="protein sequence ID" value="CAL5130741.1"/>
    <property type="molecule type" value="Genomic_DNA"/>
</dbReference>
<organism evidence="5 6">
    <name type="scientific">Calicophoron daubneyi</name>
    <name type="common">Rumen fluke</name>
    <name type="synonym">Paramphistomum daubneyi</name>
    <dbReference type="NCBI Taxonomy" id="300641"/>
    <lineage>
        <taxon>Eukaryota</taxon>
        <taxon>Metazoa</taxon>
        <taxon>Spiralia</taxon>
        <taxon>Lophotrochozoa</taxon>
        <taxon>Platyhelminthes</taxon>
        <taxon>Trematoda</taxon>
        <taxon>Digenea</taxon>
        <taxon>Plagiorchiida</taxon>
        <taxon>Pronocephalata</taxon>
        <taxon>Paramphistomoidea</taxon>
        <taxon>Paramphistomidae</taxon>
        <taxon>Calicophoron</taxon>
    </lineage>
</organism>
<dbReference type="InterPro" id="IPR048256">
    <property type="entry name" value="Tektin-like"/>
</dbReference>
<dbReference type="InterPro" id="IPR000435">
    <property type="entry name" value="Tektins"/>
</dbReference>
<comment type="similarity">
    <text evidence="1 3">Belongs to the tektin family.</text>
</comment>
<dbReference type="Proteomes" id="UP001497525">
    <property type="component" value="Unassembled WGS sequence"/>
</dbReference>
<proteinExistence type="inferred from homology"/>
<dbReference type="GO" id="GO:0015630">
    <property type="term" value="C:microtubule cytoskeleton"/>
    <property type="evidence" value="ECO:0007669"/>
    <property type="project" value="UniProtKB-UniRule"/>
</dbReference>
<comment type="caution">
    <text evidence="5">The sequence shown here is derived from an EMBL/GenBank/DDBJ whole genome shotgun (WGS) entry which is preliminary data.</text>
</comment>
<keyword evidence="3" id="KW-0966">Cell projection</keyword>
<dbReference type="PRINTS" id="PR00511">
    <property type="entry name" value="TEKTIN"/>
</dbReference>
<gene>
    <name evidence="5" type="ORF">CDAUBV1_LOCUS2903</name>
</gene>
<dbReference type="GO" id="GO:0005634">
    <property type="term" value="C:nucleus"/>
    <property type="evidence" value="ECO:0007669"/>
    <property type="project" value="TreeGrafter"/>
</dbReference>
<keyword evidence="3" id="KW-0969">Cilium</keyword>
<evidence type="ECO:0000256" key="2">
    <source>
        <dbReference type="ARBA" id="ARBA00022490"/>
    </source>
</evidence>
<keyword evidence="3" id="KW-0282">Flagellum</keyword>
<evidence type="ECO:0000313" key="5">
    <source>
        <dbReference type="EMBL" id="CAL5130741.1"/>
    </source>
</evidence>